<protein>
    <recommendedName>
        <fullName evidence="1">IrrE N-terminal-like domain-containing protein</fullName>
    </recommendedName>
</protein>
<dbReference type="Pfam" id="PF06114">
    <property type="entry name" value="Peptidase_M78"/>
    <property type="match status" value="1"/>
</dbReference>
<accession>A0ABN0B285</accession>
<reference evidence="2" key="1">
    <citation type="submission" date="2010-09" db="EMBL/GenBank/DDBJ databases">
        <authorList>
            <person name="Daugherty S.C."/>
            <person name="Kilian M."/>
            <person name="Tettelin H."/>
        </authorList>
    </citation>
    <scope>NUCLEOTIDE SEQUENCE [LARGE SCALE GENOMIC DNA]</scope>
    <source>
        <strain evidence="2">SK1302</strain>
    </source>
</reference>
<evidence type="ECO:0000313" key="2">
    <source>
        <dbReference type="EMBL" id="EFO53277.1"/>
    </source>
</evidence>
<name>A0ABN0B285_9STRE</name>
<feature type="domain" description="IrrE N-terminal-like" evidence="1">
    <location>
        <begin position="11"/>
        <end position="128"/>
    </location>
</feature>
<organism evidence="2">
    <name type="scientific">Streptococcus infantis SK1302</name>
    <dbReference type="NCBI Taxonomy" id="871237"/>
    <lineage>
        <taxon>Bacteria</taxon>
        <taxon>Bacillati</taxon>
        <taxon>Bacillota</taxon>
        <taxon>Bacilli</taxon>
        <taxon>Lactobacillales</taxon>
        <taxon>Streptococcaceae</taxon>
        <taxon>Streptococcus</taxon>
    </lineage>
</organism>
<dbReference type="InterPro" id="IPR010359">
    <property type="entry name" value="IrrE_HExxH"/>
</dbReference>
<gene>
    <name evidence="2" type="ORF">SIN_2075</name>
</gene>
<evidence type="ECO:0000259" key="1">
    <source>
        <dbReference type="Pfam" id="PF06114"/>
    </source>
</evidence>
<proteinExistence type="predicted"/>
<dbReference type="EMBL" id="AEDY01000142">
    <property type="protein sequence ID" value="EFO53277.1"/>
    <property type="molecule type" value="Genomic_DNA"/>
</dbReference>
<sequence length="141" mass="16615">MNLNKVIKVIEQLNCQVVILDNLSCKGRYVLANNKHFIFLSSDTTDIEKINILLHEKHHLINDDCNNSLSQIDTFKNHIESDTEKRRILDFMSLVNSEYPIDESFNYQNYISNAEIPAKYENYVKEIARQFYNDNKKNNII</sequence>
<comment type="caution">
    <text evidence="2">The sequence shown here is derived from an EMBL/GenBank/DDBJ whole genome shotgun (WGS) entry which is preliminary data.</text>
</comment>